<sequence>MFLFLFYNEIQKIKQEMQVKEKQIIEQQKKFEEKNKQMNDNKEEQKENIIESDEVLEFESNKSTFKIPWLQYLPKTKTIKNALVMMIAIKLNYEFECNKSPQMTKTDVQSFLAELVVSHKLHKNTNKYDNNNLWTWNGKKYSSDK</sequence>
<proteinExistence type="predicted"/>
<evidence type="ECO:0000313" key="3">
    <source>
        <dbReference type="Proteomes" id="UP000023152"/>
    </source>
</evidence>
<dbReference type="EMBL" id="ASPP01034905">
    <property type="protein sequence ID" value="ETO02785.1"/>
    <property type="molecule type" value="Genomic_DNA"/>
</dbReference>
<organism evidence="2 3">
    <name type="scientific">Reticulomyxa filosa</name>
    <dbReference type="NCBI Taxonomy" id="46433"/>
    <lineage>
        <taxon>Eukaryota</taxon>
        <taxon>Sar</taxon>
        <taxon>Rhizaria</taxon>
        <taxon>Retaria</taxon>
        <taxon>Foraminifera</taxon>
        <taxon>Monothalamids</taxon>
        <taxon>Reticulomyxidae</taxon>
        <taxon>Reticulomyxa</taxon>
    </lineage>
</organism>
<protein>
    <submittedName>
        <fullName evidence="2">Uncharacterized protein</fullName>
    </submittedName>
</protein>
<comment type="caution">
    <text evidence="2">The sequence shown here is derived from an EMBL/GenBank/DDBJ whole genome shotgun (WGS) entry which is preliminary data.</text>
</comment>
<gene>
    <name evidence="2" type="ORF">RFI_34627</name>
</gene>
<dbReference type="AlphaFoldDB" id="X6LPW7"/>
<accession>X6LPW7</accession>
<reference evidence="2 3" key="1">
    <citation type="journal article" date="2013" name="Curr. Biol.">
        <title>The Genome of the Foraminiferan Reticulomyxa filosa.</title>
        <authorList>
            <person name="Glockner G."/>
            <person name="Hulsmann N."/>
            <person name="Schleicher M."/>
            <person name="Noegel A.A."/>
            <person name="Eichinger L."/>
            <person name="Gallinger C."/>
            <person name="Pawlowski J."/>
            <person name="Sierra R."/>
            <person name="Euteneuer U."/>
            <person name="Pillet L."/>
            <person name="Moustafa A."/>
            <person name="Platzer M."/>
            <person name="Groth M."/>
            <person name="Szafranski K."/>
            <person name="Schliwa M."/>
        </authorList>
    </citation>
    <scope>NUCLEOTIDE SEQUENCE [LARGE SCALE GENOMIC DNA]</scope>
</reference>
<feature type="coiled-coil region" evidence="1">
    <location>
        <begin position="10"/>
        <end position="55"/>
    </location>
</feature>
<keyword evidence="1" id="KW-0175">Coiled coil</keyword>
<evidence type="ECO:0000313" key="2">
    <source>
        <dbReference type="EMBL" id="ETO02785.1"/>
    </source>
</evidence>
<name>X6LPW7_RETFI</name>
<evidence type="ECO:0000256" key="1">
    <source>
        <dbReference type="SAM" id="Coils"/>
    </source>
</evidence>
<dbReference type="Proteomes" id="UP000023152">
    <property type="component" value="Unassembled WGS sequence"/>
</dbReference>
<keyword evidence="3" id="KW-1185">Reference proteome</keyword>